<dbReference type="PANTHER" id="PTHR21567:SF65">
    <property type="entry name" value="ARM REPEAT SUPERFAMILY PROTEIN"/>
    <property type="match status" value="1"/>
</dbReference>
<feature type="region of interest" description="Disordered" evidence="1">
    <location>
        <begin position="76"/>
        <end position="137"/>
    </location>
</feature>
<dbReference type="GO" id="GO:0000226">
    <property type="term" value="P:microtubule cytoskeleton organization"/>
    <property type="evidence" value="ECO:0000318"/>
    <property type="project" value="GO_Central"/>
</dbReference>
<evidence type="ECO:0000259" key="2">
    <source>
        <dbReference type="SMART" id="SM01349"/>
    </source>
</evidence>
<evidence type="ECO:0000313" key="4">
    <source>
        <dbReference type="Proteomes" id="UP000011116"/>
    </source>
</evidence>
<dbReference type="Gramene" id="HORVU.MOREX.r3.3HG0313070.1">
    <property type="protein sequence ID" value="HORVU.MOREX.r3.3HG0313070.1"/>
    <property type="gene ID" value="HORVU.MOREX.r3.3HG0313070"/>
</dbReference>
<dbReference type="Gramene" id="HORVU.MOREX.r2.3HG0261510.1">
    <property type="protein sequence ID" value="HORVU.MOREX.r2.3HG0261510.1"/>
    <property type="gene ID" value="HORVU.MOREX.r2.3HG0261510"/>
</dbReference>
<accession>A0A8I6Y1C4</accession>
<evidence type="ECO:0000313" key="3">
    <source>
        <dbReference type="EnsemblPlants" id="HORVU.MOREX.r3.3HG0313070.1"/>
    </source>
</evidence>
<feature type="compositionally biased region" description="Basic and acidic residues" evidence="1">
    <location>
        <begin position="357"/>
        <end position="371"/>
    </location>
</feature>
<dbReference type="SMART" id="SM01349">
    <property type="entry name" value="TOG"/>
    <property type="match status" value="1"/>
</dbReference>
<organism evidence="3 4">
    <name type="scientific">Hordeum vulgare subsp. vulgare</name>
    <name type="common">Domesticated barley</name>
    <dbReference type="NCBI Taxonomy" id="112509"/>
    <lineage>
        <taxon>Eukaryota</taxon>
        <taxon>Viridiplantae</taxon>
        <taxon>Streptophyta</taxon>
        <taxon>Embryophyta</taxon>
        <taxon>Tracheophyta</taxon>
        <taxon>Spermatophyta</taxon>
        <taxon>Magnoliopsida</taxon>
        <taxon>Liliopsida</taxon>
        <taxon>Poales</taxon>
        <taxon>Poaceae</taxon>
        <taxon>BOP clade</taxon>
        <taxon>Pooideae</taxon>
        <taxon>Triticodae</taxon>
        <taxon>Triticeae</taxon>
        <taxon>Hordeinae</taxon>
        <taxon>Hordeum</taxon>
    </lineage>
</organism>
<dbReference type="Proteomes" id="UP000011116">
    <property type="component" value="Chromosome 3H"/>
</dbReference>
<feature type="region of interest" description="Disordered" evidence="1">
    <location>
        <begin position="357"/>
        <end position="387"/>
    </location>
</feature>
<dbReference type="PANTHER" id="PTHR21567">
    <property type="entry name" value="CLASP"/>
    <property type="match status" value="1"/>
</dbReference>
<dbReference type="GO" id="GO:0008017">
    <property type="term" value="F:microtubule binding"/>
    <property type="evidence" value="ECO:0000318"/>
    <property type="project" value="GO_Central"/>
</dbReference>
<reference evidence="3" key="3">
    <citation type="submission" date="2022-01" db="UniProtKB">
        <authorList>
            <consortium name="EnsemblPlants"/>
        </authorList>
    </citation>
    <scope>IDENTIFICATION</scope>
    <source>
        <strain evidence="3">subsp. vulgare</strain>
    </source>
</reference>
<dbReference type="InterPro" id="IPR016024">
    <property type="entry name" value="ARM-type_fold"/>
</dbReference>
<feature type="region of interest" description="Disordered" evidence="1">
    <location>
        <begin position="31"/>
        <end position="50"/>
    </location>
</feature>
<dbReference type="SUPFAM" id="SSF48371">
    <property type="entry name" value="ARM repeat"/>
    <property type="match status" value="1"/>
</dbReference>
<proteinExistence type="predicted"/>
<protein>
    <recommendedName>
        <fullName evidence="2">TOG domain-containing protein</fullName>
    </recommendedName>
</protein>
<reference evidence="3" key="2">
    <citation type="submission" date="2020-10" db="EMBL/GenBank/DDBJ databases">
        <authorList>
            <person name="Scholz U."/>
            <person name="Mascher M."/>
            <person name="Fiebig A."/>
        </authorList>
    </citation>
    <scope>NUCLEOTIDE SEQUENCE [LARGE SCALE GENOMIC DNA]</scope>
    <source>
        <strain evidence="3">cv. Morex</strain>
    </source>
</reference>
<evidence type="ECO:0000256" key="1">
    <source>
        <dbReference type="SAM" id="MobiDB-lite"/>
    </source>
</evidence>
<dbReference type="Gene3D" id="1.25.10.10">
    <property type="entry name" value="Leucine-rich Repeat Variant"/>
    <property type="match status" value="1"/>
</dbReference>
<feature type="domain" description="TOG" evidence="2">
    <location>
        <begin position="140"/>
        <end position="380"/>
    </location>
</feature>
<sequence>MRPVRISISLEPLQPTPHHLHILNPDAAAPFIHTPQRQPSSKPPRPHLGISTSIRQQASDPVQTMALRALDNTLPAAVADQRPKKAAKLLPTPPARSPTGSGVNGNGNGNGKKQQQQRNDENSAPTPKPASPVAAEPAVEYVRSEDLPPVPSPKARAAGLVAGLDSKDWVKVCESLNDARRLAVHHPALLAPILEKVVLGIVKTMKNPRSAVLKTSVMACADVFAGFGNLISSASADAFDKLLLQLLLKASQDKRFVCEEAEKAMRAMATSMPPLPLLKKLRAYVHHANLRVRAKAAVAMAHCAARMDVETMKEFGLPALLQVAAELLNDRLPEAREAARSIVGSTHAAFFKEAVEKEQEKKENEQLQEEVKENEEEEEKEKKEEPSAVAAAWESLCALSLSPISAQAVAKIVSQLQPQPQPQ</sequence>
<dbReference type="AlphaFoldDB" id="A0A8I6Y1C4"/>
<dbReference type="InterPro" id="IPR034085">
    <property type="entry name" value="TOG"/>
</dbReference>
<reference evidence="4" key="1">
    <citation type="journal article" date="2012" name="Nature">
        <title>A physical, genetic and functional sequence assembly of the barley genome.</title>
        <authorList>
            <consortium name="The International Barley Genome Sequencing Consortium"/>
            <person name="Mayer K.F."/>
            <person name="Waugh R."/>
            <person name="Brown J.W."/>
            <person name="Schulman A."/>
            <person name="Langridge P."/>
            <person name="Platzer M."/>
            <person name="Fincher G.B."/>
            <person name="Muehlbauer G.J."/>
            <person name="Sato K."/>
            <person name="Close T.J."/>
            <person name="Wise R.P."/>
            <person name="Stein N."/>
        </authorList>
    </citation>
    <scope>NUCLEOTIDE SEQUENCE [LARGE SCALE GENOMIC DNA]</scope>
    <source>
        <strain evidence="4">cv. Morex</strain>
    </source>
</reference>
<dbReference type="GO" id="GO:0005881">
    <property type="term" value="C:cytoplasmic microtubule"/>
    <property type="evidence" value="ECO:0000318"/>
    <property type="project" value="GO_Central"/>
</dbReference>
<dbReference type="SMR" id="A0A8I6Y1C4"/>
<dbReference type="InterPro" id="IPR011989">
    <property type="entry name" value="ARM-like"/>
</dbReference>
<name>A0A8I6Y1C4_HORVV</name>
<keyword evidence="4" id="KW-1185">Reference proteome</keyword>
<dbReference type="EnsemblPlants" id="HORVU.MOREX.r3.3HG0313070.1">
    <property type="protein sequence ID" value="HORVU.MOREX.r3.3HG0313070.1"/>
    <property type="gene ID" value="HORVU.MOREX.r3.3HG0313070"/>
</dbReference>